<evidence type="ECO:0000313" key="4">
    <source>
        <dbReference type="Proteomes" id="UP000095300"/>
    </source>
</evidence>
<dbReference type="STRING" id="35570.A0A1I8NYY3"/>
<accession>A0A1I8NYY3</accession>
<feature type="transmembrane region" description="Helical" evidence="2">
    <location>
        <begin position="122"/>
        <end position="144"/>
    </location>
</feature>
<dbReference type="PANTHER" id="PTHR13281:SF0">
    <property type="entry name" value="TRANSMEMBRANE PROTEIN 70, MITOCHONDRIAL"/>
    <property type="match status" value="1"/>
</dbReference>
<feature type="transmembrane region" description="Helical" evidence="2">
    <location>
        <begin position="91"/>
        <end position="110"/>
    </location>
</feature>
<name>A0A1I8NYY3_STOCA</name>
<keyword evidence="2" id="KW-0472">Membrane</keyword>
<dbReference type="GO" id="GO:0033615">
    <property type="term" value="P:mitochondrial proton-transporting ATP synthase complex assembly"/>
    <property type="evidence" value="ECO:0007669"/>
    <property type="project" value="TreeGrafter"/>
</dbReference>
<dbReference type="PANTHER" id="PTHR13281">
    <property type="entry name" value="TRANSMEMBRANE PROTEIN 70, MITOCHONDRIAL"/>
    <property type="match status" value="1"/>
</dbReference>
<keyword evidence="4" id="KW-1185">Reference proteome</keyword>
<dbReference type="KEGG" id="scac:106086604"/>
<evidence type="ECO:0008006" key="5">
    <source>
        <dbReference type="Google" id="ProtNLM"/>
    </source>
</evidence>
<reference evidence="3" key="1">
    <citation type="submission" date="2020-05" db="UniProtKB">
        <authorList>
            <consortium name="EnsemblMetazoa"/>
        </authorList>
    </citation>
    <scope>IDENTIFICATION</scope>
    <source>
        <strain evidence="3">USDA</strain>
    </source>
</reference>
<gene>
    <name evidence="3" type="primary">106086604</name>
</gene>
<dbReference type="EnsemblMetazoa" id="SCAU003327-RA">
    <property type="protein sequence ID" value="SCAU003327-PA"/>
    <property type="gene ID" value="SCAU003327"/>
</dbReference>
<organism evidence="3 4">
    <name type="scientific">Stomoxys calcitrans</name>
    <name type="common">Stable fly</name>
    <name type="synonym">Conops calcitrans</name>
    <dbReference type="NCBI Taxonomy" id="35570"/>
    <lineage>
        <taxon>Eukaryota</taxon>
        <taxon>Metazoa</taxon>
        <taxon>Ecdysozoa</taxon>
        <taxon>Arthropoda</taxon>
        <taxon>Hexapoda</taxon>
        <taxon>Insecta</taxon>
        <taxon>Pterygota</taxon>
        <taxon>Neoptera</taxon>
        <taxon>Endopterygota</taxon>
        <taxon>Diptera</taxon>
        <taxon>Brachycera</taxon>
        <taxon>Muscomorpha</taxon>
        <taxon>Muscoidea</taxon>
        <taxon>Muscidae</taxon>
        <taxon>Stomoxys</taxon>
    </lineage>
</organism>
<comment type="similarity">
    <text evidence="1">Belongs to the TMEM70 family.</text>
</comment>
<protein>
    <recommendedName>
        <fullName evidence="5">Transmembrane protein 70 homolog, mitochondrial</fullName>
    </recommendedName>
</protein>
<dbReference type="InterPro" id="IPR009724">
    <property type="entry name" value="TMEM70"/>
</dbReference>
<sequence>MIGLRASMRCNAASLKLYRNTLSSTKLFQLDNATPTTLLNTRPLVISSQPAILSEQLLQARHYATKSNDIGLDTNALQRVYYGSLAPRMKAVKIFSLSTSLAGLAAQPILMEQGMKLGGTGMAVFLCGFAGIFTFVTPFLLHFITKKYVTEIHYNPQTEEYVATTISIILQKIQTKFRPSDVKVPEVPGMFTSFMVGNKALFVDPALFDDPEHYVRIMGYDKPIDLKLELTETPTPSKSNK</sequence>
<evidence type="ECO:0000313" key="3">
    <source>
        <dbReference type="EnsemblMetazoa" id="SCAU003327-PA"/>
    </source>
</evidence>
<dbReference type="AlphaFoldDB" id="A0A1I8NYY3"/>
<dbReference type="VEuPathDB" id="VectorBase:SCAU003327"/>
<evidence type="ECO:0000256" key="1">
    <source>
        <dbReference type="ARBA" id="ARBA00005280"/>
    </source>
</evidence>
<dbReference type="InterPro" id="IPR045325">
    <property type="entry name" value="TMEM70/TMEM186/TMEM223"/>
</dbReference>
<proteinExistence type="inferred from homology"/>
<dbReference type="Pfam" id="PF06979">
    <property type="entry name" value="TMEM70"/>
    <property type="match status" value="1"/>
</dbReference>
<evidence type="ECO:0000256" key="2">
    <source>
        <dbReference type="SAM" id="Phobius"/>
    </source>
</evidence>
<dbReference type="Proteomes" id="UP000095300">
    <property type="component" value="Unassembled WGS sequence"/>
</dbReference>
<keyword evidence="2" id="KW-0812">Transmembrane</keyword>
<dbReference type="GO" id="GO:0031966">
    <property type="term" value="C:mitochondrial membrane"/>
    <property type="evidence" value="ECO:0007669"/>
    <property type="project" value="TreeGrafter"/>
</dbReference>
<keyword evidence="2" id="KW-1133">Transmembrane helix</keyword>
<dbReference type="OrthoDB" id="156886at2759"/>